<keyword evidence="4" id="KW-0805">Transcription regulation</keyword>
<reference evidence="12" key="1">
    <citation type="submission" date="2020-03" db="EMBL/GenBank/DDBJ databases">
        <title>Relaxed selection underlies rapid genomic changes in the transitions from sociality to social parasitism in ants.</title>
        <authorList>
            <person name="Bi X."/>
        </authorList>
    </citation>
    <scope>NUCLEOTIDE SEQUENCE</scope>
    <source>
        <strain evidence="12">BGI-DK2014a</strain>
        <tissue evidence="12">Whole body</tissue>
    </source>
</reference>
<evidence type="ECO:0000256" key="7">
    <source>
        <dbReference type="ARBA" id="ARBA00023306"/>
    </source>
</evidence>
<dbReference type="SMART" id="SM01367">
    <property type="entry name" value="DUF3452"/>
    <property type="match status" value="1"/>
</dbReference>
<feature type="region of interest" description="Disordered" evidence="8">
    <location>
        <begin position="870"/>
        <end position="907"/>
    </location>
</feature>
<keyword evidence="5" id="KW-0804">Transcription</keyword>
<evidence type="ECO:0000256" key="3">
    <source>
        <dbReference type="ARBA" id="ARBA00022491"/>
    </source>
</evidence>
<keyword evidence="9" id="KW-0812">Transmembrane</keyword>
<dbReference type="EMBL" id="JAANIC010004487">
    <property type="protein sequence ID" value="KAG5334361.1"/>
    <property type="molecule type" value="Genomic_DNA"/>
</dbReference>
<keyword evidence="7" id="KW-0131">Cell cycle</keyword>
<dbReference type="Pfam" id="PF11934">
    <property type="entry name" value="DUF3452"/>
    <property type="match status" value="1"/>
</dbReference>
<feature type="transmembrane region" description="Helical" evidence="9">
    <location>
        <begin position="286"/>
        <end position="306"/>
    </location>
</feature>
<organism evidence="12 13">
    <name type="scientific">Acromyrmex charruanus</name>
    <dbReference type="NCBI Taxonomy" id="2715315"/>
    <lineage>
        <taxon>Eukaryota</taxon>
        <taxon>Metazoa</taxon>
        <taxon>Ecdysozoa</taxon>
        <taxon>Arthropoda</taxon>
        <taxon>Hexapoda</taxon>
        <taxon>Insecta</taxon>
        <taxon>Pterygota</taxon>
        <taxon>Neoptera</taxon>
        <taxon>Endopterygota</taxon>
        <taxon>Hymenoptera</taxon>
        <taxon>Apocrita</taxon>
        <taxon>Aculeata</taxon>
        <taxon>Formicoidea</taxon>
        <taxon>Formicidae</taxon>
        <taxon>Myrmicinae</taxon>
        <taxon>Acromyrmex</taxon>
    </lineage>
</organism>
<evidence type="ECO:0000256" key="6">
    <source>
        <dbReference type="ARBA" id="ARBA00023242"/>
    </source>
</evidence>
<comment type="caution">
    <text evidence="12">The sequence shown here is derived from an EMBL/GenBank/DDBJ whole genome shotgun (WGS) entry which is preliminary data.</text>
</comment>
<dbReference type="Proteomes" id="UP000669903">
    <property type="component" value="Unassembled WGS sequence"/>
</dbReference>
<dbReference type="GO" id="GO:0000785">
    <property type="term" value="C:chromatin"/>
    <property type="evidence" value="ECO:0007669"/>
    <property type="project" value="TreeGrafter"/>
</dbReference>
<protein>
    <submittedName>
        <fullName evidence="12">RBL1 protein</fullName>
    </submittedName>
</protein>
<feature type="transmembrane region" description="Helical" evidence="9">
    <location>
        <begin position="23"/>
        <end position="42"/>
    </location>
</feature>
<evidence type="ECO:0000313" key="12">
    <source>
        <dbReference type="EMBL" id="KAG5334361.1"/>
    </source>
</evidence>
<dbReference type="InterPro" id="IPR036915">
    <property type="entry name" value="Cyclin-like_sf"/>
</dbReference>
<dbReference type="GO" id="GO:0005667">
    <property type="term" value="C:transcription regulator complex"/>
    <property type="evidence" value="ECO:0007669"/>
    <property type="project" value="TreeGrafter"/>
</dbReference>
<evidence type="ECO:0000256" key="8">
    <source>
        <dbReference type="SAM" id="MobiDB-lite"/>
    </source>
</evidence>
<dbReference type="Pfam" id="PF01857">
    <property type="entry name" value="RB_B"/>
    <property type="match status" value="1"/>
</dbReference>
<feature type="transmembrane region" description="Helical" evidence="9">
    <location>
        <begin position="538"/>
        <end position="560"/>
    </location>
</feature>
<evidence type="ECO:0000313" key="13">
    <source>
        <dbReference type="Proteomes" id="UP000669903"/>
    </source>
</evidence>
<dbReference type="Gene3D" id="1.10.472.140">
    <property type="match status" value="1"/>
</dbReference>
<name>A0A836FWB0_9HYME</name>
<dbReference type="SUPFAM" id="SSF47954">
    <property type="entry name" value="Cyclin-like"/>
    <property type="match status" value="2"/>
</dbReference>
<dbReference type="GO" id="GO:0006357">
    <property type="term" value="P:regulation of transcription by RNA polymerase II"/>
    <property type="evidence" value="ECO:0007669"/>
    <property type="project" value="InterPro"/>
</dbReference>
<feature type="non-terminal residue" evidence="12">
    <location>
        <position position="1"/>
    </location>
</feature>
<dbReference type="SMART" id="SM01368">
    <property type="entry name" value="RB_A"/>
    <property type="match status" value="1"/>
</dbReference>
<keyword evidence="13" id="KW-1185">Reference proteome</keyword>
<dbReference type="PANTHER" id="PTHR13742:SF17">
    <property type="entry name" value="RE32990P-RELATED"/>
    <property type="match status" value="1"/>
</dbReference>
<dbReference type="Pfam" id="PF01858">
    <property type="entry name" value="RB_A"/>
    <property type="match status" value="1"/>
</dbReference>
<dbReference type="GO" id="GO:0000977">
    <property type="term" value="F:RNA polymerase II transcription regulatory region sequence-specific DNA binding"/>
    <property type="evidence" value="ECO:0007669"/>
    <property type="project" value="TreeGrafter"/>
</dbReference>
<evidence type="ECO:0000256" key="4">
    <source>
        <dbReference type="ARBA" id="ARBA00023015"/>
    </source>
</evidence>
<dbReference type="PANTHER" id="PTHR13742">
    <property type="entry name" value="RETINOBLASTOMA-ASSOCIATED PROTEIN RB -RELATED"/>
    <property type="match status" value="1"/>
</dbReference>
<keyword evidence="3" id="KW-0678">Repressor</keyword>
<dbReference type="InterPro" id="IPR028309">
    <property type="entry name" value="RB_fam"/>
</dbReference>
<keyword evidence="9" id="KW-1133">Transmembrane helix</keyword>
<dbReference type="InterPro" id="IPR002720">
    <property type="entry name" value="RB_A"/>
</dbReference>
<evidence type="ECO:0000256" key="5">
    <source>
        <dbReference type="ARBA" id="ARBA00023163"/>
    </source>
</evidence>
<dbReference type="AlphaFoldDB" id="A0A836FWB0"/>
<dbReference type="Gene3D" id="1.10.472.10">
    <property type="entry name" value="Cyclin-like"/>
    <property type="match status" value="3"/>
</dbReference>
<dbReference type="InterPro" id="IPR024599">
    <property type="entry name" value="RB_N"/>
</dbReference>
<evidence type="ECO:0000256" key="1">
    <source>
        <dbReference type="ARBA" id="ARBA00004123"/>
    </source>
</evidence>
<feature type="domain" description="Retinoblastoma-associated protein N-terminal" evidence="10">
    <location>
        <begin position="113"/>
        <end position="257"/>
    </location>
</feature>
<keyword evidence="9" id="KW-0472">Membrane</keyword>
<feature type="non-terminal residue" evidence="12">
    <location>
        <position position="1058"/>
    </location>
</feature>
<evidence type="ECO:0000259" key="10">
    <source>
        <dbReference type="SMART" id="SM01367"/>
    </source>
</evidence>
<evidence type="ECO:0000256" key="2">
    <source>
        <dbReference type="ARBA" id="ARBA00009475"/>
    </source>
</evidence>
<comment type="subcellular location">
    <subcellularLocation>
        <location evidence="1">Nucleus</location>
    </subcellularLocation>
</comment>
<feature type="transmembrane region" description="Helical" evidence="9">
    <location>
        <begin position="318"/>
        <end position="341"/>
    </location>
</feature>
<dbReference type="GO" id="GO:0005634">
    <property type="term" value="C:nucleus"/>
    <property type="evidence" value="ECO:0007669"/>
    <property type="project" value="UniProtKB-SubCell"/>
</dbReference>
<feature type="compositionally biased region" description="Basic and acidic residues" evidence="8">
    <location>
        <begin position="870"/>
        <end position="884"/>
    </location>
</feature>
<evidence type="ECO:0000256" key="9">
    <source>
        <dbReference type="SAM" id="Phobius"/>
    </source>
</evidence>
<dbReference type="GO" id="GO:2000134">
    <property type="term" value="P:negative regulation of G1/S transition of mitotic cell cycle"/>
    <property type="evidence" value="ECO:0007669"/>
    <property type="project" value="TreeGrafter"/>
</dbReference>
<dbReference type="FunFam" id="1.10.472.10:FF:000035">
    <property type="entry name" value="RB transcriptional corepressor-like 1"/>
    <property type="match status" value="1"/>
</dbReference>
<proteinExistence type="inferred from homology"/>
<dbReference type="GO" id="GO:0030154">
    <property type="term" value="P:cell differentiation"/>
    <property type="evidence" value="ECO:0007669"/>
    <property type="project" value="TreeGrafter"/>
</dbReference>
<sequence length="1058" mass="119793">MANMSALVSFRSFPANPSQHTKFLYGGVKSVFLAVFLLIFHLTGPRREKMGQSDDIEDSMYGRHQDLCQKLNMDAAAASEAWKSYETIRQNYTLEGDQLHWIGCAVYVACRKFSIPTVGRPGINVEGNCVSLTRLLQLCNLPLIQFFTKSKSWADMANMPQDFRARIEKLEANFSVSMVIFKKYQPIFADIFKDPREDTSKPHRSRRHKAVPCTPTRVFEFCWTLFICIKGAIHDISDDLVNSYHLLLVCCDLIYSNALLSNRKDLLNPNFPGDVFSKRSFSSLNIIANSDALFAGCISVYLVHPIDYKKRRYIPSNLFSLLSLFYFIYFFFFNKFVYLLYCDCFVAKWRRLILNNISISNIFGQNNAKHGHNANENIGSPTQMMNIDDFHEKLQMQREQHAGQIQYLAPPTPLTGRKYLRSKDMSNITPVTTATQSVIKLQALIAGQSAPSESLLQILNNCSQDVKSSLEAKVKQIGEQFCANYNNNNANITNVNDGSASDFGKKRLLMGQTLFYKLLEMILNDEKRKKPNDDITNLLLNAVFIQCLFACCLEIVIYSYKSNDKVFPWILKALNLDAYYFYKVIEIIVRAEDQLSRDVVKHLNHIEEKILESLAWKSDSPLWQTIESLLDGVPSCEEVSLPGTLETTDPNAPGQPVLRRIALDRERTQHDVQQSPISSASERFQSPVPASGAAKKRLFSETRVTGQSVLRVGQSVLSTNRMLVDNGHRILLLPEQIVVSKPSSTQALNNSTQATNKDATKPKRTGSVALFFRKFYNLACVRMQDLCNSLEISDNDKKKIWTIFEYSVKERTKLMKDRHLDQILMCAIYVICKLVRIERNSFTEIMRCYRLQPQAESHIYRSVLIEKVSNDGDSKTNSNERSEDNSMSVAENVTPPTPTNMAGTSQNFDGEIRGDLIKFYNTMYVPQVKEFANKFGSARGSVMNLSLSPLPKGKAPANSPVRRVTGSIMTRTLDPKAISASPAPQLSYCFSRSPAKDLEAINKMMICVDAKKKSVGKRLLSDDTDVEMTESTSPPKKTTTFVARKLENIIGERRTQNQ</sequence>
<comment type="similarity">
    <text evidence="2">Belongs to the retinoblastoma protein (RB) family.</text>
</comment>
<feature type="domain" description="Retinoblastoma-associated protein A-box" evidence="11">
    <location>
        <begin position="429"/>
        <end position="626"/>
    </location>
</feature>
<gene>
    <name evidence="12" type="primary">Rbl1</name>
    <name evidence="12" type="ORF">G6Z76_0012102</name>
</gene>
<dbReference type="InterPro" id="IPR002719">
    <property type="entry name" value="RB_B"/>
</dbReference>
<accession>A0A836FWB0</accession>
<keyword evidence="6" id="KW-0539">Nucleus</keyword>
<evidence type="ECO:0000259" key="11">
    <source>
        <dbReference type="SMART" id="SM01368"/>
    </source>
</evidence>